<organism evidence="1 2">
    <name type="scientific">Neurospora intermedia</name>
    <dbReference type="NCBI Taxonomy" id="5142"/>
    <lineage>
        <taxon>Eukaryota</taxon>
        <taxon>Fungi</taxon>
        <taxon>Dikarya</taxon>
        <taxon>Ascomycota</taxon>
        <taxon>Pezizomycotina</taxon>
        <taxon>Sordariomycetes</taxon>
        <taxon>Sordariomycetidae</taxon>
        <taxon>Sordariales</taxon>
        <taxon>Sordariaceae</taxon>
        <taxon>Neurospora</taxon>
    </lineage>
</organism>
<proteinExistence type="predicted"/>
<dbReference type="Proteomes" id="UP001451303">
    <property type="component" value="Unassembled WGS sequence"/>
</dbReference>
<sequence length="54" mass="5886">KEAVRSIILSIFIAYTNLAGADIVCHWPDGPHTGDLSGHTVDLSGPLWDQGFRH</sequence>
<evidence type="ECO:0000313" key="2">
    <source>
        <dbReference type="Proteomes" id="UP001451303"/>
    </source>
</evidence>
<reference evidence="1 2" key="1">
    <citation type="submission" date="2023-09" db="EMBL/GenBank/DDBJ databases">
        <title>Multi-omics analysis of a traditional fermented food reveals byproduct-associated fungal strains for waste-to-food upcycling.</title>
        <authorList>
            <consortium name="Lawrence Berkeley National Laboratory"/>
            <person name="Rekdal V.M."/>
            <person name="Villalobos-Escobedo J.M."/>
            <person name="Rodriguez-Valeron N."/>
            <person name="Garcia M.O."/>
            <person name="Vasquez D.P."/>
            <person name="Damayanti I."/>
            <person name="Sorensen P.M."/>
            <person name="Baidoo E.E."/>
            <person name="De Carvalho A.C."/>
            <person name="Riley R."/>
            <person name="Lipzen A."/>
            <person name="He G."/>
            <person name="Yan M."/>
            <person name="Haridas S."/>
            <person name="Daum C."/>
            <person name="Yoshinaga Y."/>
            <person name="Ng V."/>
            <person name="Grigoriev I.V."/>
            <person name="Munk R."/>
            <person name="Nuraida L."/>
            <person name="Wijaya C.H."/>
            <person name="Morales P.-C."/>
            <person name="Keasling J.D."/>
        </authorList>
    </citation>
    <scope>NUCLEOTIDE SEQUENCE [LARGE SCALE GENOMIC DNA]</scope>
    <source>
        <strain evidence="1 2">FGSC 2613</strain>
    </source>
</reference>
<name>A0ABR3D446_NEUIN</name>
<gene>
    <name evidence="1" type="ORF">QR685DRAFT_417762</name>
</gene>
<dbReference type="EMBL" id="JAVLET010000009">
    <property type="protein sequence ID" value="KAL0467432.1"/>
    <property type="molecule type" value="Genomic_DNA"/>
</dbReference>
<evidence type="ECO:0000313" key="1">
    <source>
        <dbReference type="EMBL" id="KAL0467432.1"/>
    </source>
</evidence>
<comment type="caution">
    <text evidence="1">The sequence shown here is derived from an EMBL/GenBank/DDBJ whole genome shotgun (WGS) entry which is preliminary data.</text>
</comment>
<accession>A0ABR3D446</accession>
<feature type="non-terminal residue" evidence="1">
    <location>
        <position position="54"/>
    </location>
</feature>
<feature type="non-terminal residue" evidence="1">
    <location>
        <position position="1"/>
    </location>
</feature>
<keyword evidence="2" id="KW-1185">Reference proteome</keyword>
<protein>
    <submittedName>
        <fullName evidence="1">Uncharacterized protein</fullName>
    </submittedName>
</protein>